<dbReference type="Proteomes" id="UP000248039">
    <property type="component" value="Unassembled WGS sequence"/>
</dbReference>
<keyword evidence="3" id="KW-0812">Transmembrane</keyword>
<feature type="compositionally biased region" description="Basic and acidic residues" evidence="2">
    <location>
        <begin position="18"/>
        <end position="28"/>
    </location>
</feature>
<proteinExistence type="inferred from homology"/>
<dbReference type="PANTHER" id="PTHR33392:SF6">
    <property type="entry name" value="POLYISOPRENYL-TEICHOIC ACID--PEPTIDOGLYCAN TEICHOIC ACID TRANSFERASE TAGU"/>
    <property type="match status" value="1"/>
</dbReference>
<keyword evidence="7" id="KW-1185">Reference proteome</keyword>
<dbReference type="Gene3D" id="3.40.630.190">
    <property type="entry name" value="LCP protein"/>
    <property type="match status" value="1"/>
</dbReference>
<dbReference type="EMBL" id="PYBW01000098">
    <property type="protein sequence ID" value="PYC73883.1"/>
    <property type="molecule type" value="Genomic_DNA"/>
</dbReference>
<keyword evidence="3" id="KW-1133">Transmembrane helix</keyword>
<evidence type="ECO:0000313" key="7">
    <source>
        <dbReference type="Proteomes" id="UP000248039"/>
    </source>
</evidence>
<dbReference type="InterPro" id="IPR050922">
    <property type="entry name" value="LytR/CpsA/Psr_CW_biosynth"/>
</dbReference>
<evidence type="ECO:0000313" key="6">
    <source>
        <dbReference type="EMBL" id="PYC73883.1"/>
    </source>
</evidence>
<feature type="region of interest" description="Disordered" evidence="2">
    <location>
        <begin position="1"/>
        <end position="28"/>
    </location>
</feature>
<name>A0A2V4N0G2_9ACTN</name>
<accession>A0A2V4N0G2</accession>
<feature type="domain" description="Cell envelope-related transcriptional attenuator" evidence="4">
    <location>
        <begin position="116"/>
        <end position="275"/>
    </location>
</feature>
<dbReference type="InterPro" id="IPR004474">
    <property type="entry name" value="LytR_CpsA_psr"/>
</dbReference>
<sequence>MTDRPGKERASGPPERGSTVRREADAAHTRRHKLLRIGGLTVAGLVLATVGAGLLFYEHLNGNLSIFSGAGIASSRPPVGPGDGSGSVPVNILLLGSDSRAAGNDNLAGGDIGPGNSDTAIVVHVYADHRHAVAVSIPRDSLVDIPPCLLPNGKWTAPQHGQMFNTAFSVGASPSGNPACTQNTVEAMTGLRVNHTIVIDFKGFATMTSAVGGVPVCVPNDVSGFGIHLKKGRQVVSGQNALDYVRARHGIGDGSDIGRIKRQQAFLAALTRKIQDQGFDLTTLLPLADAATKSLTVDPDLGTAMKLAVFVQSMRSIKLADVSFVTAPWRYAGERVALVHPDVDTLWTLLRQDRTLDGQSTGQVTDPPSAAPAAASPADPTVAVTVLNGTQTPGLSLVGVRQLRAQGYQNVVSSTEGTDHALTTVGYTAGHRADAEQLARHFPGAELSATAEAATPLTVTLGADYAASAAPSATTEASDAFGSSPASSAASAADAGSAAASATASPTGLPSGIAQNTRPGTADPCAGLVY</sequence>
<dbReference type="Pfam" id="PF13399">
    <property type="entry name" value="LytR_C"/>
    <property type="match status" value="1"/>
</dbReference>
<dbReference type="Gene3D" id="3.30.70.2390">
    <property type="match status" value="1"/>
</dbReference>
<keyword evidence="3" id="KW-0472">Membrane</keyword>
<dbReference type="Pfam" id="PF03816">
    <property type="entry name" value="LytR_cpsA_psr"/>
    <property type="match status" value="1"/>
</dbReference>
<feature type="domain" description="LytR/CpsA/Psr regulator C-terminal" evidence="5">
    <location>
        <begin position="381"/>
        <end position="465"/>
    </location>
</feature>
<feature type="compositionally biased region" description="Low complexity" evidence="2">
    <location>
        <begin position="364"/>
        <end position="377"/>
    </location>
</feature>
<comment type="similarity">
    <text evidence="1">Belongs to the LytR/CpsA/Psr (LCP) family.</text>
</comment>
<feature type="transmembrane region" description="Helical" evidence="3">
    <location>
        <begin position="37"/>
        <end position="57"/>
    </location>
</feature>
<evidence type="ECO:0000256" key="1">
    <source>
        <dbReference type="ARBA" id="ARBA00006068"/>
    </source>
</evidence>
<dbReference type="PANTHER" id="PTHR33392">
    <property type="entry name" value="POLYISOPRENYL-TEICHOIC ACID--PEPTIDOGLYCAN TEICHOIC ACID TRANSFERASE TAGU"/>
    <property type="match status" value="1"/>
</dbReference>
<evidence type="ECO:0000259" key="5">
    <source>
        <dbReference type="Pfam" id="PF13399"/>
    </source>
</evidence>
<dbReference type="AlphaFoldDB" id="A0A2V4N0G2"/>
<feature type="region of interest" description="Disordered" evidence="2">
    <location>
        <begin position="501"/>
        <end position="530"/>
    </location>
</feature>
<dbReference type="InterPro" id="IPR027381">
    <property type="entry name" value="LytR/CpsA/Psr_C"/>
</dbReference>
<organism evidence="6 7">
    <name type="scientific">Streptomyces tateyamensis</name>
    <dbReference type="NCBI Taxonomy" id="565073"/>
    <lineage>
        <taxon>Bacteria</taxon>
        <taxon>Bacillati</taxon>
        <taxon>Actinomycetota</taxon>
        <taxon>Actinomycetes</taxon>
        <taxon>Kitasatosporales</taxon>
        <taxon>Streptomycetaceae</taxon>
        <taxon>Streptomyces</taxon>
    </lineage>
</organism>
<comment type="caution">
    <text evidence="6">The sequence shown here is derived from an EMBL/GenBank/DDBJ whole genome shotgun (WGS) entry which is preliminary data.</text>
</comment>
<dbReference type="OrthoDB" id="9782542at2"/>
<evidence type="ECO:0000256" key="3">
    <source>
        <dbReference type="SAM" id="Phobius"/>
    </source>
</evidence>
<reference evidence="6 7" key="1">
    <citation type="submission" date="2018-03" db="EMBL/GenBank/DDBJ databases">
        <title>Bioinformatic expansion and discovery of thiopeptide antibiotics.</title>
        <authorList>
            <person name="Schwalen C.J."/>
            <person name="Hudson G.A."/>
            <person name="Mitchell D.A."/>
        </authorList>
    </citation>
    <scope>NUCLEOTIDE SEQUENCE [LARGE SCALE GENOMIC DNA]</scope>
    <source>
        <strain evidence="6 7">ATCC 21389</strain>
    </source>
</reference>
<feature type="region of interest" description="Disordered" evidence="2">
    <location>
        <begin position="358"/>
        <end position="377"/>
    </location>
</feature>
<feature type="compositionally biased region" description="Basic and acidic residues" evidence="2">
    <location>
        <begin position="1"/>
        <end position="10"/>
    </location>
</feature>
<evidence type="ECO:0000256" key="2">
    <source>
        <dbReference type="SAM" id="MobiDB-lite"/>
    </source>
</evidence>
<evidence type="ECO:0000259" key="4">
    <source>
        <dbReference type="Pfam" id="PF03816"/>
    </source>
</evidence>
<dbReference type="RefSeq" id="WP_110672163.1">
    <property type="nucleotide sequence ID" value="NZ_PYBW01000098.1"/>
</dbReference>
<gene>
    <name evidence="6" type="ORF">C7C46_24935</name>
</gene>
<protein>
    <submittedName>
        <fullName evidence="6">Transcriptional regulator</fullName>
    </submittedName>
</protein>
<dbReference type="NCBIfam" id="TIGR00350">
    <property type="entry name" value="lytR_cpsA_psr"/>
    <property type="match status" value="1"/>
</dbReference>